<evidence type="ECO:0000313" key="4">
    <source>
        <dbReference type="Proteomes" id="UP000800038"/>
    </source>
</evidence>
<accession>A0A6A5T0E2</accession>
<dbReference type="InterPro" id="IPR010730">
    <property type="entry name" value="HET"/>
</dbReference>
<sequence length="437" mass="49666">MRLIEAAYFVDAARSVLRTFNDESQLPPYAILSHTWGDEEVTLQDLDTHSSDAQRRSRVRNMSGYWKITKACRQALTDGIAFIWVDTCCIDKSSSAELSEAINSMFRWYQMAEVCYAYLDDVEVHLEAGVDGILLSDERFSVEELAKAKWFTRGWTLQELIAPNEVVFYGQGWKYIDTKTWLKEVLERITGISEDVLQGTELEDESISKRMSWMARRHTTRVEDLAYSLMGIFNVNMPLLYGEGHRAFVRLQEEIMKDSDDHSLFAWSSTAHDSENMLDHSSVFATHPDQFAQSGGIGTRRLDDDEAESYALTNKGVRIQLRISPYKVPTGRYSHRYIFLAVLDCRYDDPTLRDCRPAIIVEQPSATGSQLVRISNAGIVPVSYGLHKGDAVMHMSVISASDERTGPETVYLCKKVPGRAQFRHHTTNTKQGLALPY</sequence>
<dbReference type="AlphaFoldDB" id="A0A6A5T0E2"/>
<dbReference type="PANTHER" id="PTHR10622:SF10">
    <property type="entry name" value="HET DOMAIN-CONTAINING PROTEIN"/>
    <property type="match status" value="1"/>
</dbReference>
<dbReference type="Pfam" id="PF26640">
    <property type="entry name" value="DUF8212"/>
    <property type="match status" value="1"/>
</dbReference>
<dbReference type="PANTHER" id="PTHR10622">
    <property type="entry name" value="HET DOMAIN-CONTAINING PROTEIN"/>
    <property type="match status" value="1"/>
</dbReference>
<evidence type="ECO:0000259" key="2">
    <source>
        <dbReference type="Pfam" id="PF26640"/>
    </source>
</evidence>
<feature type="domain" description="Heterokaryon incompatibility" evidence="1">
    <location>
        <begin position="29"/>
        <end position="122"/>
    </location>
</feature>
<gene>
    <name evidence="3" type="ORF">EJ02DRAFT_451420</name>
</gene>
<dbReference type="InterPro" id="IPR058525">
    <property type="entry name" value="DUF8212"/>
</dbReference>
<name>A0A6A5T0E2_9PLEO</name>
<evidence type="ECO:0000259" key="1">
    <source>
        <dbReference type="Pfam" id="PF06985"/>
    </source>
</evidence>
<keyword evidence="4" id="KW-1185">Reference proteome</keyword>
<reference evidence="3" key="1">
    <citation type="journal article" date="2020" name="Stud. Mycol.">
        <title>101 Dothideomycetes genomes: a test case for predicting lifestyles and emergence of pathogens.</title>
        <authorList>
            <person name="Haridas S."/>
            <person name="Albert R."/>
            <person name="Binder M."/>
            <person name="Bloem J."/>
            <person name="Labutti K."/>
            <person name="Salamov A."/>
            <person name="Andreopoulos B."/>
            <person name="Baker S."/>
            <person name="Barry K."/>
            <person name="Bills G."/>
            <person name="Bluhm B."/>
            <person name="Cannon C."/>
            <person name="Castanera R."/>
            <person name="Culley D."/>
            <person name="Daum C."/>
            <person name="Ezra D."/>
            <person name="Gonzalez J."/>
            <person name="Henrissat B."/>
            <person name="Kuo A."/>
            <person name="Liang C."/>
            <person name="Lipzen A."/>
            <person name="Lutzoni F."/>
            <person name="Magnuson J."/>
            <person name="Mondo S."/>
            <person name="Nolan M."/>
            <person name="Ohm R."/>
            <person name="Pangilinan J."/>
            <person name="Park H.-J."/>
            <person name="Ramirez L."/>
            <person name="Alfaro M."/>
            <person name="Sun H."/>
            <person name="Tritt A."/>
            <person name="Yoshinaga Y."/>
            <person name="Zwiers L.-H."/>
            <person name="Turgeon B."/>
            <person name="Goodwin S."/>
            <person name="Spatafora J."/>
            <person name="Crous P."/>
            <person name="Grigoriev I."/>
        </authorList>
    </citation>
    <scope>NUCLEOTIDE SEQUENCE</scope>
    <source>
        <strain evidence="3">CBS 161.51</strain>
    </source>
</reference>
<evidence type="ECO:0000313" key="3">
    <source>
        <dbReference type="EMBL" id="KAF1945710.1"/>
    </source>
</evidence>
<dbReference type="EMBL" id="ML976008">
    <property type="protein sequence ID" value="KAF1945710.1"/>
    <property type="molecule type" value="Genomic_DNA"/>
</dbReference>
<feature type="domain" description="DUF8212" evidence="2">
    <location>
        <begin position="246"/>
        <end position="412"/>
    </location>
</feature>
<protein>
    <submittedName>
        <fullName evidence="3">HET-domain-containing protein</fullName>
    </submittedName>
</protein>
<dbReference type="Proteomes" id="UP000800038">
    <property type="component" value="Unassembled WGS sequence"/>
</dbReference>
<dbReference type="Pfam" id="PF06985">
    <property type="entry name" value="HET"/>
    <property type="match status" value="1"/>
</dbReference>
<proteinExistence type="predicted"/>
<organism evidence="3 4">
    <name type="scientific">Clathrospora elynae</name>
    <dbReference type="NCBI Taxonomy" id="706981"/>
    <lineage>
        <taxon>Eukaryota</taxon>
        <taxon>Fungi</taxon>
        <taxon>Dikarya</taxon>
        <taxon>Ascomycota</taxon>
        <taxon>Pezizomycotina</taxon>
        <taxon>Dothideomycetes</taxon>
        <taxon>Pleosporomycetidae</taxon>
        <taxon>Pleosporales</taxon>
        <taxon>Diademaceae</taxon>
        <taxon>Clathrospora</taxon>
    </lineage>
</organism>
<dbReference type="OrthoDB" id="674604at2759"/>